<dbReference type="Pfam" id="PF10053">
    <property type="entry name" value="DUF2290"/>
    <property type="match status" value="1"/>
</dbReference>
<dbReference type="EMBL" id="CZAJ01000037">
    <property type="protein sequence ID" value="CUP37814.1"/>
    <property type="molecule type" value="Genomic_DNA"/>
</dbReference>
<dbReference type="Proteomes" id="UP000095602">
    <property type="component" value="Unassembled WGS sequence"/>
</dbReference>
<protein>
    <submittedName>
        <fullName evidence="1">Uncharacterized conserved protein (DUF2290)</fullName>
    </submittedName>
</protein>
<evidence type="ECO:0000313" key="1">
    <source>
        <dbReference type="EMBL" id="CUP37814.1"/>
    </source>
</evidence>
<dbReference type="InterPro" id="IPR018742">
    <property type="entry name" value="DUF2290"/>
</dbReference>
<reference evidence="1 2" key="1">
    <citation type="submission" date="2015-09" db="EMBL/GenBank/DDBJ databases">
        <authorList>
            <consortium name="Pathogen Informatics"/>
        </authorList>
    </citation>
    <scope>NUCLEOTIDE SEQUENCE [LARGE SCALE GENOMIC DNA]</scope>
    <source>
        <strain evidence="1 2">2789STDY5834884</strain>
    </source>
</reference>
<gene>
    <name evidence="1" type="ORF">ERS852497_02701</name>
</gene>
<organism evidence="1 2">
    <name type="scientific">Agathobacter rectalis</name>
    <dbReference type="NCBI Taxonomy" id="39491"/>
    <lineage>
        <taxon>Bacteria</taxon>
        <taxon>Bacillati</taxon>
        <taxon>Bacillota</taxon>
        <taxon>Clostridia</taxon>
        <taxon>Lachnospirales</taxon>
        <taxon>Lachnospiraceae</taxon>
        <taxon>Agathobacter</taxon>
    </lineage>
</organism>
<proteinExistence type="predicted"/>
<dbReference type="RefSeq" id="WP_171024814.1">
    <property type="nucleotide sequence ID" value="NZ_CZAJ01000037.1"/>
</dbReference>
<name>A0A174MMZ9_9FIRM</name>
<dbReference type="AlphaFoldDB" id="A0A174MMZ9"/>
<accession>A0A174MMZ9</accession>
<sequence length="228" mass="27469">MMKMSFNKNLDRVSMQIQNTLEQMQELGYILYYNIPKCEKYGGKEILTWNNHIGGREVSSKYFLRVKQYMKILSDNAFLAILSDYSLVRCSFVFVDNKIISENLLWWPCPIQIDGNMVEEFGLLETIEMILEDKEVEKYIRMRSPIRMDFDVENNTEEHPGAHLHMEHEECRINTDEPICFNRFINYIIKSFYPGWKVEFKEYDYINFKYDKPKHKITYNNRTKIMIE</sequence>
<evidence type="ECO:0000313" key="2">
    <source>
        <dbReference type="Proteomes" id="UP000095602"/>
    </source>
</evidence>